<dbReference type="EMBL" id="BAAAJX010000005">
    <property type="protein sequence ID" value="GAA1493201.1"/>
    <property type="molecule type" value="Genomic_DNA"/>
</dbReference>
<keyword evidence="4" id="KW-0804">Transcription</keyword>
<feature type="DNA-binding region" description="H-T-H motif" evidence="5">
    <location>
        <begin position="45"/>
        <end position="64"/>
    </location>
</feature>
<gene>
    <name evidence="8" type="ORF">GCM10009627_15470</name>
</gene>
<evidence type="ECO:0000259" key="7">
    <source>
        <dbReference type="PROSITE" id="PS50977"/>
    </source>
</evidence>
<comment type="caution">
    <text evidence="8">The sequence shown here is derived from an EMBL/GenBank/DDBJ whole genome shotgun (WGS) entry which is preliminary data.</text>
</comment>
<accession>A0ABN1ZC65</accession>
<dbReference type="InterPro" id="IPR001647">
    <property type="entry name" value="HTH_TetR"/>
</dbReference>
<organism evidence="8 9">
    <name type="scientific">Curtobacterium herbarum</name>
    <dbReference type="NCBI Taxonomy" id="150122"/>
    <lineage>
        <taxon>Bacteria</taxon>
        <taxon>Bacillati</taxon>
        <taxon>Actinomycetota</taxon>
        <taxon>Actinomycetes</taxon>
        <taxon>Micrococcales</taxon>
        <taxon>Microbacteriaceae</taxon>
        <taxon>Curtobacterium</taxon>
    </lineage>
</organism>
<evidence type="ECO:0000313" key="9">
    <source>
        <dbReference type="Proteomes" id="UP001501742"/>
    </source>
</evidence>
<dbReference type="PANTHER" id="PTHR30055:SF234">
    <property type="entry name" value="HTH-TYPE TRANSCRIPTIONAL REGULATOR BETI"/>
    <property type="match status" value="1"/>
</dbReference>
<dbReference type="SUPFAM" id="SSF48498">
    <property type="entry name" value="Tetracyclin repressor-like, C-terminal domain"/>
    <property type="match status" value="1"/>
</dbReference>
<keyword evidence="1" id="KW-0678">Repressor</keyword>
<evidence type="ECO:0000256" key="3">
    <source>
        <dbReference type="ARBA" id="ARBA00023125"/>
    </source>
</evidence>
<keyword evidence="3 5" id="KW-0238">DNA-binding</keyword>
<protein>
    <submittedName>
        <fullName evidence="8">TetR/AcrR family transcriptional regulator</fullName>
    </submittedName>
</protein>
<evidence type="ECO:0000256" key="2">
    <source>
        <dbReference type="ARBA" id="ARBA00023015"/>
    </source>
</evidence>
<sequence length="216" mass="23878">MTDPVDDDAVTPPRRGGYRKGTERRAQILDEMIRMVAEQGVDASSLRSVADALGITHAALRHYFPSRDELLLAVYREHEVREQGAPERMKSAIGDMRESAARNRAVPGLVQLYTTLSADAVQEGHPATREFMRDRFTRLRADLAELIRRDQSSGRIRDDLDAEDLASLSIAVSDGLQVQWLLDPDAVDGERVLRLLESIIPAADPRSGGTSDSSLT</sequence>
<dbReference type="Pfam" id="PF00440">
    <property type="entry name" value="TetR_N"/>
    <property type="match status" value="1"/>
</dbReference>
<dbReference type="PROSITE" id="PS50977">
    <property type="entry name" value="HTH_TETR_2"/>
    <property type="match status" value="1"/>
</dbReference>
<keyword evidence="2" id="KW-0805">Transcription regulation</keyword>
<dbReference type="PANTHER" id="PTHR30055">
    <property type="entry name" value="HTH-TYPE TRANSCRIPTIONAL REGULATOR RUTR"/>
    <property type="match status" value="1"/>
</dbReference>
<proteinExistence type="predicted"/>
<dbReference type="Proteomes" id="UP001501742">
    <property type="component" value="Unassembled WGS sequence"/>
</dbReference>
<evidence type="ECO:0000256" key="5">
    <source>
        <dbReference type="PROSITE-ProRule" id="PRU00335"/>
    </source>
</evidence>
<reference evidence="8 9" key="1">
    <citation type="journal article" date="2019" name="Int. J. Syst. Evol. Microbiol.">
        <title>The Global Catalogue of Microorganisms (GCM) 10K type strain sequencing project: providing services to taxonomists for standard genome sequencing and annotation.</title>
        <authorList>
            <consortium name="The Broad Institute Genomics Platform"/>
            <consortium name="The Broad Institute Genome Sequencing Center for Infectious Disease"/>
            <person name="Wu L."/>
            <person name="Ma J."/>
        </authorList>
    </citation>
    <scope>NUCLEOTIDE SEQUENCE [LARGE SCALE GENOMIC DNA]</scope>
    <source>
        <strain evidence="8 9">JCM 12140</strain>
    </source>
</reference>
<evidence type="ECO:0000256" key="6">
    <source>
        <dbReference type="SAM" id="MobiDB-lite"/>
    </source>
</evidence>
<dbReference type="InterPro" id="IPR039538">
    <property type="entry name" value="BetI_C"/>
</dbReference>
<evidence type="ECO:0000313" key="8">
    <source>
        <dbReference type="EMBL" id="GAA1493201.1"/>
    </source>
</evidence>
<keyword evidence="9" id="KW-1185">Reference proteome</keyword>
<feature type="domain" description="HTH tetR-type" evidence="7">
    <location>
        <begin position="22"/>
        <end position="82"/>
    </location>
</feature>
<dbReference type="InterPro" id="IPR036271">
    <property type="entry name" value="Tet_transcr_reg_TetR-rel_C_sf"/>
</dbReference>
<dbReference type="SUPFAM" id="SSF46689">
    <property type="entry name" value="Homeodomain-like"/>
    <property type="match status" value="1"/>
</dbReference>
<dbReference type="RefSeq" id="WP_259558311.1">
    <property type="nucleotide sequence ID" value="NZ_BAAAJX010000005.1"/>
</dbReference>
<dbReference type="Gene3D" id="1.10.357.10">
    <property type="entry name" value="Tetracycline Repressor, domain 2"/>
    <property type="match status" value="1"/>
</dbReference>
<dbReference type="InterPro" id="IPR050109">
    <property type="entry name" value="HTH-type_TetR-like_transc_reg"/>
</dbReference>
<dbReference type="InterPro" id="IPR009057">
    <property type="entry name" value="Homeodomain-like_sf"/>
</dbReference>
<feature type="region of interest" description="Disordered" evidence="6">
    <location>
        <begin position="1"/>
        <end position="22"/>
    </location>
</feature>
<evidence type="ECO:0000256" key="1">
    <source>
        <dbReference type="ARBA" id="ARBA00022491"/>
    </source>
</evidence>
<dbReference type="Pfam" id="PF13977">
    <property type="entry name" value="TetR_C_6"/>
    <property type="match status" value="1"/>
</dbReference>
<dbReference type="PRINTS" id="PR00455">
    <property type="entry name" value="HTHTETR"/>
</dbReference>
<name>A0ABN1ZC65_9MICO</name>
<evidence type="ECO:0000256" key="4">
    <source>
        <dbReference type="ARBA" id="ARBA00023163"/>
    </source>
</evidence>